<dbReference type="SUPFAM" id="SSF53271">
    <property type="entry name" value="PRTase-like"/>
    <property type="match status" value="1"/>
</dbReference>
<accession>A0A420W7N6</accession>
<organism evidence="2 3">
    <name type="scientific">Thermovibrio guaymasensis</name>
    <dbReference type="NCBI Taxonomy" id="240167"/>
    <lineage>
        <taxon>Bacteria</taxon>
        <taxon>Pseudomonadati</taxon>
        <taxon>Aquificota</taxon>
        <taxon>Aquificia</taxon>
        <taxon>Desulfurobacteriales</taxon>
        <taxon>Desulfurobacteriaceae</taxon>
        <taxon>Thermovibrio</taxon>
    </lineage>
</organism>
<evidence type="ECO:0000313" key="2">
    <source>
        <dbReference type="EMBL" id="RKQ63285.1"/>
    </source>
</evidence>
<comment type="caution">
    <text evidence="2">The sequence shown here is derived from an EMBL/GenBank/DDBJ whole genome shotgun (WGS) entry which is preliminary data.</text>
</comment>
<dbReference type="RefSeq" id="WP_121169511.1">
    <property type="nucleotide sequence ID" value="NZ_RBIE01000001.1"/>
</dbReference>
<dbReference type="GO" id="GO:0016757">
    <property type="term" value="F:glycosyltransferase activity"/>
    <property type="evidence" value="ECO:0007669"/>
    <property type="project" value="UniProtKB-KW"/>
</dbReference>
<dbReference type="Gene3D" id="3.30.1310.20">
    <property type="entry name" value="PRTase-like"/>
    <property type="match status" value="1"/>
</dbReference>
<keyword evidence="2" id="KW-0328">Glycosyltransferase</keyword>
<feature type="domain" description="Phosphoribosyltransferase" evidence="1">
    <location>
        <begin position="9"/>
        <end position="174"/>
    </location>
</feature>
<proteinExistence type="predicted"/>
<name>A0A420W7N6_9BACT</name>
<dbReference type="CDD" id="cd06223">
    <property type="entry name" value="PRTases_typeI"/>
    <property type="match status" value="1"/>
</dbReference>
<gene>
    <name evidence="2" type="ORF">C7457_0150</name>
</gene>
<keyword evidence="2" id="KW-0808">Transferase</keyword>
<dbReference type="Proteomes" id="UP000280881">
    <property type="component" value="Unassembled WGS sequence"/>
</dbReference>
<dbReference type="Gene3D" id="3.40.50.2020">
    <property type="match status" value="1"/>
</dbReference>
<evidence type="ECO:0000259" key="1">
    <source>
        <dbReference type="Pfam" id="PF00156"/>
    </source>
</evidence>
<keyword evidence="3" id="KW-1185">Reference proteome</keyword>
<protein>
    <submittedName>
        <fullName evidence="2">Putative phosphoribosyltransferase</fullName>
    </submittedName>
</protein>
<dbReference type="Pfam" id="PF00156">
    <property type="entry name" value="Pribosyltran"/>
    <property type="match status" value="1"/>
</dbReference>
<dbReference type="OrthoDB" id="9810066at2"/>
<dbReference type="InterPro" id="IPR000836">
    <property type="entry name" value="PRTase_dom"/>
</dbReference>
<dbReference type="AlphaFoldDB" id="A0A420W7N6"/>
<dbReference type="InterPro" id="IPR029057">
    <property type="entry name" value="PRTase-like"/>
</dbReference>
<dbReference type="EMBL" id="RBIE01000001">
    <property type="protein sequence ID" value="RKQ63285.1"/>
    <property type="molecule type" value="Genomic_DNA"/>
</dbReference>
<sequence>MIFRDRKEAGELLAQAILKRFDGELVDPIVVAIPRGGVVVAEPIAEKLGAPIDLVIPRKIGAPFNEEFAIGAVTEDGTVLINPTITPEFAARLGITEEYIRRKAAEEIAEIERRRKKYLSGFGRVPKEGRDVILVDDGIATGLTVKAAIASLRKEKPRRIILAVPVMPAEKVGEFKELVDDLVVLYAPVEFSAVGQFYYDFSQTSDEEVIEILKRNRMSFNL</sequence>
<reference evidence="2 3" key="1">
    <citation type="submission" date="2018-10" db="EMBL/GenBank/DDBJ databases">
        <title>Genomic Encyclopedia of Type Strains, Phase IV (KMG-IV): sequencing the most valuable type-strain genomes for metagenomic binning, comparative biology and taxonomic classification.</title>
        <authorList>
            <person name="Goeker M."/>
        </authorList>
    </citation>
    <scope>NUCLEOTIDE SEQUENCE [LARGE SCALE GENOMIC DNA]</scope>
    <source>
        <strain evidence="2 3">DSM 15521</strain>
    </source>
</reference>
<evidence type="ECO:0000313" key="3">
    <source>
        <dbReference type="Proteomes" id="UP000280881"/>
    </source>
</evidence>